<reference evidence="1 2" key="1">
    <citation type="submission" date="2024-09" db="EMBL/GenBank/DDBJ databases">
        <authorList>
            <person name="Sun Q."/>
            <person name="Mori K."/>
        </authorList>
    </citation>
    <scope>NUCLEOTIDE SEQUENCE [LARGE SCALE GENOMIC DNA]</scope>
    <source>
        <strain evidence="1 2">CCM 3426</strain>
    </source>
</reference>
<comment type="caution">
    <text evidence="1">The sequence shown here is derived from an EMBL/GenBank/DDBJ whole genome shotgun (WGS) entry which is preliminary data.</text>
</comment>
<proteinExistence type="predicted"/>
<dbReference type="RefSeq" id="WP_189648527.1">
    <property type="nucleotide sequence ID" value="NZ_BMRC01000007.1"/>
</dbReference>
<evidence type="ECO:0000313" key="2">
    <source>
        <dbReference type="Proteomes" id="UP001589647"/>
    </source>
</evidence>
<protein>
    <submittedName>
        <fullName evidence="1">Uncharacterized protein</fullName>
    </submittedName>
</protein>
<keyword evidence="2" id="KW-1185">Reference proteome</keyword>
<dbReference type="EMBL" id="JBHMEI010000067">
    <property type="protein sequence ID" value="MFB9208082.1"/>
    <property type="molecule type" value="Genomic_DNA"/>
</dbReference>
<accession>A0ABV5IU49</accession>
<evidence type="ECO:0000313" key="1">
    <source>
        <dbReference type="EMBL" id="MFB9208082.1"/>
    </source>
</evidence>
<name>A0ABV5IU49_9ACTN</name>
<sequence>MREIRCCLRLVRERHARPLRPLEFRPVGTNGYVSRWGTIAAVCPPRDR</sequence>
<gene>
    <name evidence="1" type="ORF">ACFFV7_43360</name>
</gene>
<dbReference type="Proteomes" id="UP001589647">
    <property type="component" value="Unassembled WGS sequence"/>
</dbReference>
<organism evidence="1 2">
    <name type="scientific">Nonomuraea spiralis</name>
    <dbReference type="NCBI Taxonomy" id="46182"/>
    <lineage>
        <taxon>Bacteria</taxon>
        <taxon>Bacillati</taxon>
        <taxon>Actinomycetota</taxon>
        <taxon>Actinomycetes</taxon>
        <taxon>Streptosporangiales</taxon>
        <taxon>Streptosporangiaceae</taxon>
        <taxon>Nonomuraea</taxon>
    </lineage>
</organism>